<dbReference type="STRING" id="1029756.W911_12295"/>
<keyword evidence="2" id="KW-1185">Reference proteome</keyword>
<evidence type="ECO:0000313" key="2">
    <source>
        <dbReference type="Proteomes" id="UP000018542"/>
    </source>
</evidence>
<dbReference type="AlphaFoldDB" id="V5SET2"/>
<name>V5SET2_9HYPH</name>
<reference evidence="1 2" key="1">
    <citation type="journal article" date="2014" name="Genome Announc.">
        <title>Complete Genome Sequence of Hyphomicrobium nitrativorans Strain NL23, a Denitrifying Bacterium Isolated from Biofilm of a Methanol-Fed Denitrification System Treating Seawater at the Montreal Biodome.</title>
        <authorList>
            <person name="Martineau C."/>
            <person name="Villeneuve C."/>
            <person name="Mauffrey F."/>
            <person name="Villemur R."/>
        </authorList>
    </citation>
    <scope>NUCLEOTIDE SEQUENCE [LARGE SCALE GENOMIC DNA]</scope>
    <source>
        <strain evidence="1">NL23</strain>
    </source>
</reference>
<dbReference type="EMBL" id="CP006912">
    <property type="protein sequence ID" value="AHB49007.1"/>
    <property type="molecule type" value="Genomic_DNA"/>
</dbReference>
<dbReference type="InterPro" id="IPR009922">
    <property type="entry name" value="DUF1457"/>
</dbReference>
<dbReference type="RefSeq" id="WP_023787798.1">
    <property type="nucleotide sequence ID" value="NC_022997.1"/>
</dbReference>
<evidence type="ECO:0000313" key="1">
    <source>
        <dbReference type="EMBL" id="AHB49007.1"/>
    </source>
</evidence>
<organism evidence="1 2">
    <name type="scientific">Hyphomicrobium nitrativorans NL23</name>
    <dbReference type="NCBI Taxonomy" id="1029756"/>
    <lineage>
        <taxon>Bacteria</taxon>
        <taxon>Pseudomonadati</taxon>
        <taxon>Pseudomonadota</taxon>
        <taxon>Alphaproteobacteria</taxon>
        <taxon>Hyphomicrobiales</taxon>
        <taxon>Hyphomicrobiaceae</taxon>
        <taxon>Hyphomicrobium</taxon>
    </lineage>
</organism>
<dbReference type="HOGENOM" id="CLU_097079_1_0_5"/>
<sequence>MQAVAQFQHRATQALYAYWNDVRAGRRAPRRLEIQPAQLGGLLLDTFILERTDRSTYLFRLAGTRVSNWLGADLRTRNFLSCWGEADRAMLERHLAAISELGRVGVFTGEGYLSDTAAPAGSRAAASFELIVLPLMHTGHAIDRLLCLLVPLDDRAADAHSPRRGLKLLAAEEIWPEGVSREPFMDPPPALNPNVRMARIVRQGRRQFRVYQGGRVGEAPQADAERP</sequence>
<evidence type="ECO:0008006" key="3">
    <source>
        <dbReference type="Google" id="ProtNLM"/>
    </source>
</evidence>
<dbReference type="Pfam" id="PF07310">
    <property type="entry name" value="PAS_5"/>
    <property type="match status" value="1"/>
</dbReference>
<accession>V5SET2</accession>
<dbReference type="KEGG" id="hni:W911_12295"/>
<gene>
    <name evidence="1" type="ORF">W911_12295</name>
</gene>
<proteinExistence type="predicted"/>
<dbReference type="Proteomes" id="UP000018542">
    <property type="component" value="Chromosome"/>
</dbReference>
<dbReference type="OrthoDB" id="8480244at2"/>
<dbReference type="PATRIC" id="fig|1029756.8.peg.2554"/>
<protein>
    <recommendedName>
        <fullName evidence="3">PAS domain-containing protein</fullName>
    </recommendedName>
</protein>